<dbReference type="Proteomes" id="UP000249464">
    <property type="component" value="Unassembled WGS sequence"/>
</dbReference>
<name>A0A2X0MAZ5_9BASI</name>
<dbReference type="AlphaFoldDB" id="A0A2X0MAZ5"/>
<organism evidence="1 2">
    <name type="scientific">Microbotryum silenes-dioicae</name>
    <dbReference type="NCBI Taxonomy" id="796604"/>
    <lineage>
        <taxon>Eukaryota</taxon>
        <taxon>Fungi</taxon>
        <taxon>Dikarya</taxon>
        <taxon>Basidiomycota</taxon>
        <taxon>Pucciniomycotina</taxon>
        <taxon>Microbotryomycetes</taxon>
        <taxon>Microbotryales</taxon>
        <taxon>Microbotryaceae</taxon>
        <taxon>Microbotryum</taxon>
    </lineage>
</organism>
<dbReference type="EMBL" id="FQNC01000045">
    <property type="protein sequence ID" value="SGY62866.1"/>
    <property type="molecule type" value="Genomic_DNA"/>
</dbReference>
<evidence type="ECO:0000313" key="1">
    <source>
        <dbReference type="EMBL" id="SGY62866.1"/>
    </source>
</evidence>
<sequence length="52" mass="5978">MTTLVWTDEPVMASFQTPGHSSIYFNLDIVHYTFLHASRAGPPDLYLVYRAF</sequence>
<accession>A0A2X0MAZ5</accession>
<keyword evidence="2" id="KW-1185">Reference proteome</keyword>
<protein>
    <submittedName>
        <fullName evidence="1">BQ5605_C007g04746 protein</fullName>
    </submittedName>
</protein>
<evidence type="ECO:0000313" key="2">
    <source>
        <dbReference type="Proteomes" id="UP000249464"/>
    </source>
</evidence>
<reference evidence="1 2" key="1">
    <citation type="submission" date="2016-11" db="EMBL/GenBank/DDBJ databases">
        <authorList>
            <person name="Jaros S."/>
            <person name="Januszkiewicz K."/>
            <person name="Wedrychowicz H."/>
        </authorList>
    </citation>
    <scope>NUCLEOTIDE SEQUENCE [LARGE SCALE GENOMIC DNA]</scope>
</reference>
<proteinExistence type="predicted"/>
<gene>
    <name evidence="1" type="primary">BQ5605_C007g04746</name>
    <name evidence="1" type="ORF">BQ5605_C007G04746</name>
</gene>